<keyword evidence="3" id="KW-0675">Receptor</keyword>
<dbReference type="Proteomes" id="UP000597613">
    <property type="component" value="Unassembled WGS sequence"/>
</dbReference>
<organism evidence="3 4">
    <name type="scientific">Sphingomonas albertensis</name>
    <dbReference type="NCBI Taxonomy" id="2762591"/>
    <lineage>
        <taxon>Bacteria</taxon>
        <taxon>Pseudomonadati</taxon>
        <taxon>Pseudomonadota</taxon>
        <taxon>Alphaproteobacteria</taxon>
        <taxon>Sphingomonadales</taxon>
        <taxon>Sphingomonadaceae</taxon>
        <taxon>Sphingomonas</taxon>
    </lineage>
</organism>
<sequence>MSLTMEQVQLVTQSYALIARSPRSYSELFYHRLLLDHPFARALFPDDMTHQIVIFAKTMDVLVQNVANLDSLRPTLSDLAKRHVKYGVRAYQYAAVGKVLIDTFEEILGIGFTPDIRQAWEAVYRETAGAMIADAYCDPGHKPLE</sequence>
<dbReference type="InterPro" id="IPR009050">
    <property type="entry name" value="Globin-like_sf"/>
</dbReference>
<feature type="domain" description="Globin" evidence="2">
    <location>
        <begin position="2"/>
        <end position="136"/>
    </location>
</feature>
<dbReference type="PANTHER" id="PTHR43396">
    <property type="entry name" value="FLAVOHEMOPROTEIN"/>
    <property type="match status" value="1"/>
</dbReference>
<keyword evidence="4" id="KW-1185">Reference proteome</keyword>
<dbReference type="Pfam" id="PF00042">
    <property type="entry name" value="Globin"/>
    <property type="match status" value="1"/>
</dbReference>
<evidence type="ECO:0000259" key="2">
    <source>
        <dbReference type="PROSITE" id="PS01033"/>
    </source>
</evidence>
<proteinExistence type="inferred from homology"/>
<keyword evidence="1" id="KW-0349">Heme</keyword>
<comment type="similarity">
    <text evidence="1">Belongs to the globin family.</text>
</comment>
<dbReference type="InterPro" id="IPR000971">
    <property type="entry name" value="Globin"/>
</dbReference>
<keyword evidence="1" id="KW-0813">Transport</keyword>
<dbReference type="InterPro" id="IPR012292">
    <property type="entry name" value="Globin/Proto"/>
</dbReference>
<dbReference type="EMBL" id="JACONT010000018">
    <property type="protein sequence ID" value="MBC3941979.1"/>
    <property type="molecule type" value="Genomic_DNA"/>
</dbReference>
<accession>A0ABR7ANE4</accession>
<evidence type="ECO:0000313" key="4">
    <source>
        <dbReference type="Proteomes" id="UP000597613"/>
    </source>
</evidence>
<evidence type="ECO:0000256" key="1">
    <source>
        <dbReference type="RuleBase" id="RU000356"/>
    </source>
</evidence>
<dbReference type="SUPFAM" id="SSF46458">
    <property type="entry name" value="Globin-like"/>
    <property type="match status" value="1"/>
</dbReference>
<keyword evidence="1" id="KW-0408">Iron</keyword>
<protein>
    <submittedName>
        <fullName evidence="3">Hemin receptor</fullName>
    </submittedName>
</protein>
<keyword evidence="1" id="KW-0479">Metal-binding</keyword>
<dbReference type="PANTHER" id="PTHR43396:SF6">
    <property type="entry name" value="ABL201WP"/>
    <property type="match status" value="1"/>
</dbReference>
<dbReference type="Gene3D" id="1.10.490.10">
    <property type="entry name" value="Globins"/>
    <property type="match status" value="1"/>
</dbReference>
<name>A0ABR7ANE4_9SPHN</name>
<evidence type="ECO:0000313" key="3">
    <source>
        <dbReference type="EMBL" id="MBC3941979.1"/>
    </source>
</evidence>
<comment type="caution">
    <text evidence="3">The sequence shown here is derived from an EMBL/GenBank/DDBJ whole genome shotgun (WGS) entry which is preliminary data.</text>
</comment>
<keyword evidence="1" id="KW-0561">Oxygen transport</keyword>
<gene>
    <name evidence="3" type="ORF">H8S47_09850</name>
</gene>
<dbReference type="PROSITE" id="PS01033">
    <property type="entry name" value="GLOBIN"/>
    <property type="match status" value="1"/>
</dbReference>
<dbReference type="RefSeq" id="WP_187503695.1">
    <property type="nucleotide sequence ID" value="NZ_CP162536.1"/>
</dbReference>
<reference evidence="3 4" key="1">
    <citation type="submission" date="2020-08" db="EMBL/GenBank/DDBJ databases">
        <title>Putative novel bacterial strains isolated from necrotic wheat leaf tissues caused by Xanthomonas translucens.</title>
        <authorList>
            <person name="Tambong J.T."/>
        </authorList>
    </citation>
    <scope>NUCLEOTIDE SEQUENCE [LARGE SCALE GENOMIC DNA]</scope>
    <source>
        <strain evidence="4">DOAB 1063</strain>
    </source>
</reference>